<dbReference type="AlphaFoldDB" id="A0A072TVH8"/>
<accession>A0A072TVH8</accession>
<dbReference type="HOGENOM" id="CLU_2999548_0_0_1"/>
<name>A0A072TVH8_MEDTR</name>
<evidence type="ECO:0000313" key="2">
    <source>
        <dbReference type="EnsemblPlants" id="KEH17545"/>
    </source>
</evidence>
<reference evidence="1 3" key="1">
    <citation type="journal article" date="2011" name="Nature">
        <title>The Medicago genome provides insight into the evolution of rhizobial symbioses.</title>
        <authorList>
            <person name="Young N.D."/>
            <person name="Debelle F."/>
            <person name="Oldroyd G.E."/>
            <person name="Geurts R."/>
            <person name="Cannon S.B."/>
            <person name="Udvardi M.K."/>
            <person name="Benedito V.A."/>
            <person name="Mayer K.F."/>
            <person name="Gouzy J."/>
            <person name="Schoof H."/>
            <person name="Van de Peer Y."/>
            <person name="Proost S."/>
            <person name="Cook D.R."/>
            <person name="Meyers B.C."/>
            <person name="Spannagl M."/>
            <person name="Cheung F."/>
            <person name="De Mita S."/>
            <person name="Krishnakumar V."/>
            <person name="Gundlach H."/>
            <person name="Zhou S."/>
            <person name="Mudge J."/>
            <person name="Bharti A.K."/>
            <person name="Murray J.D."/>
            <person name="Naoumkina M.A."/>
            <person name="Rosen B."/>
            <person name="Silverstein K.A."/>
            <person name="Tang H."/>
            <person name="Rombauts S."/>
            <person name="Zhao P.X."/>
            <person name="Zhou P."/>
            <person name="Barbe V."/>
            <person name="Bardou P."/>
            <person name="Bechner M."/>
            <person name="Bellec A."/>
            <person name="Berger A."/>
            <person name="Berges H."/>
            <person name="Bidwell S."/>
            <person name="Bisseling T."/>
            <person name="Choisne N."/>
            <person name="Couloux A."/>
            <person name="Denny R."/>
            <person name="Deshpande S."/>
            <person name="Dai X."/>
            <person name="Doyle J.J."/>
            <person name="Dudez A.M."/>
            <person name="Farmer A.D."/>
            <person name="Fouteau S."/>
            <person name="Franken C."/>
            <person name="Gibelin C."/>
            <person name="Gish J."/>
            <person name="Goldstein S."/>
            <person name="Gonzalez A.J."/>
            <person name="Green P.J."/>
            <person name="Hallab A."/>
            <person name="Hartog M."/>
            <person name="Hua A."/>
            <person name="Humphray S.J."/>
            <person name="Jeong D.H."/>
            <person name="Jing Y."/>
            <person name="Jocker A."/>
            <person name="Kenton S.M."/>
            <person name="Kim D.J."/>
            <person name="Klee K."/>
            <person name="Lai H."/>
            <person name="Lang C."/>
            <person name="Lin S."/>
            <person name="Macmil S.L."/>
            <person name="Magdelenat G."/>
            <person name="Matthews L."/>
            <person name="McCorrison J."/>
            <person name="Monaghan E.L."/>
            <person name="Mun J.H."/>
            <person name="Najar F.Z."/>
            <person name="Nicholson C."/>
            <person name="Noirot C."/>
            <person name="O'Bleness M."/>
            <person name="Paule C.R."/>
            <person name="Poulain J."/>
            <person name="Prion F."/>
            <person name="Qin B."/>
            <person name="Qu C."/>
            <person name="Retzel E.F."/>
            <person name="Riddle C."/>
            <person name="Sallet E."/>
            <person name="Samain S."/>
            <person name="Samson N."/>
            <person name="Sanders I."/>
            <person name="Saurat O."/>
            <person name="Scarpelli C."/>
            <person name="Schiex T."/>
            <person name="Segurens B."/>
            <person name="Severin A.J."/>
            <person name="Sherrier D.J."/>
            <person name="Shi R."/>
            <person name="Sims S."/>
            <person name="Singer S.R."/>
            <person name="Sinharoy S."/>
            <person name="Sterck L."/>
            <person name="Viollet A."/>
            <person name="Wang B.B."/>
            <person name="Wang K."/>
            <person name="Wang M."/>
            <person name="Wang X."/>
            <person name="Warfsmann J."/>
            <person name="Weissenbach J."/>
            <person name="White D.D."/>
            <person name="White J.D."/>
            <person name="Wiley G.B."/>
            <person name="Wincker P."/>
            <person name="Xing Y."/>
            <person name="Yang L."/>
            <person name="Yao Z."/>
            <person name="Ying F."/>
            <person name="Zhai J."/>
            <person name="Zhou L."/>
            <person name="Zuber A."/>
            <person name="Denarie J."/>
            <person name="Dixon R.A."/>
            <person name="May G.D."/>
            <person name="Schwartz D.C."/>
            <person name="Rogers J."/>
            <person name="Quetier F."/>
            <person name="Town C.D."/>
            <person name="Roe B.A."/>
        </authorList>
    </citation>
    <scope>NUCLEOTIDE SEQUENCE [LARGE SCALE GENOMIC DNA]</scope>
    <source>
        <strain evidence="1">A17</strain>
        <strain evidence="2 3">cv. Jemalong A17</strain>
    </source>
</reference>
<keyword evidence="3" id="KW-1185">Reference proteome</keyword>
<evidence type="ECO:0000313" key="3">
    <source>
        <dbReference type="Proteomes" id="UP000002051"/>
    </source>
</evidence>
<organism evidence="1 3">
    <name type="scientific">Medicago truncatula</name>
    <name type="common">Barrel medic</name>
    <name type="synonym">Medicago tribuloides</name>
    <dbReference type="NCBI Taxonomy" id="3880"/>
    <lineage>
        <taxon>Eukaryota</taxon>
        <taxon>Viridiplantae</taxon>
        <taxon>Streptophyta</taxon>
        <taxon>Embryophyta</taxon>
        <taxon>Tracheophyta</taxon>
        <taxon>Spermatophyta</taxon>
        <taxon>Magnoliopsida</taxon>
        <taxon>eudicotyledons</taxon>
        <taxon>Gunneridae</taxon>
        <taxon>Pentapetalae</taxon>
        <taxon>rosids</taxon>
        <taxon>fabids</taxon>
        <taxon>Fabales</taxon>
        <taxon>Fabaceae</taxon>
        <taxon>Papilionoideae</taxon>
        <taxon>50 kb inversion clade</taxon>
        <taxon>NPAAA clade</taxon>
        <taxon>Hologalegina</taxon>
        <taxon>IRL clade</taxon>
        <taxon>Trifolieae</taxon>
        <taxon>Medicago</taxon>
    </lineage>
</organism>
<sequence>MEGEHESRRRCCLHQHRCKIEEFRRDVTFTGAGAKLRNLWGKNGRISKFRDEKSNDL</sequence>
<reference evidence="2" key="3">
    <citation type="submission" date="2015-06" db="UniProtKB">
        <authorList>
            <consortium name="EnsemblPlants"/>
        </authorList>
    </citation>
    <scope>IDENTIFICATION</scope>
    <source>
        <strain evidence="2">cv. Jemalong A17</strain>
    </source>
</reference>
<dbReference type="Proteomes" id="UP000002051">
    <property type="component" value="Unassembled WGS sequence"/>
</dbReference>
<protein>
    <submittedName>
        <fullName evidence="1 2">Uncharacterized protein</fullName>
    </submittedName>
</protein>
<evidence type="ECO:0000313" key="1">
    <source>
        <dbReference type="EMBL" id="KEH17545.1"/>
    </source>
</evidence>
<dbReference type="EnsemblPlants" id="KEH17545">
    <property type="protein sequence ID" value="KEH17545"/>
    <property type="gene ID" value="MTR_0009s0490"/>
</dbReference>
<dbReference type="EMBL" id="KL402734">
    <property type="protein sequence ID" value="KEH17545.1"/>
    <property type="molecule type" value="Genomic_DNA"/>
</dbReference>
<reference evidence="1 3" key="2">
    <citation type="journal article" date="2014" name="BMC Genomics">
        <title>An improved genome release (version Mt4.0) for the model legume Medicago truncatula.</title>
        <authorList>
            <person name="Tang H."/>
            <person name="Krishnakumar V."/>
            <person name="Bidwell S."/>
            <person name="Rosen B."/>
            <person name="Chan A."/>
            <person name="Zhou S."/>
            <person name="Gentzbittel L."/>
            <person name="Childs K.L."/>
            <person name="Yandell M."/>
            <person name="Gundlach H."/>
            <person name="Mayer K.F."/>
            <person name="Schwartz D.C."/>
            <person name="Town C.D."/>
        </authorList>
    </citation>
    <scope>GENOME REANNOTATION</scope>
    <source>
        <strain evidence="1">A17</strain>
        <strain evidence="2 3">cv. Jemalong A17</strain>
    </source>
</reference>
<gene>
    <name evidence="1" type="ORF">MTR_0009s0490</name>
</gene>
<proteinExistence type="predicted"/>